<protein>
    <recommendedName>
        <fullName evidence="8">Putative NAD(P)H nitroreductase</fullName>
        <ecNumber evidence="8">1.-.-.-</ecNumber>
    </recommendedName>
</protein>
<comment type="cofactor">
    <cofactor evidence="1 8">
        <name>FMN</name>
        <dbReference type="ChEBI" id="CHEBI:58210"/>
    </cofactor>
</comment>
<dbReference type="RefSeq" id="WP_382406405.1">
    <property type="nucleotide sequence ID" value="NZ_JBHSGU010000002.1"/>
</dbReference>
<evidence type="ECO:0000256" key="2">
    <source>
        <dbReference type="ARBA" id="ARBA00007118"/>
    </source>
</evidence>
<evidence type="ECO:0000256" key="8">
    <source>
        <dbReference type="PIRNR" id="PIRNR000232"/>
    </source>
</evidence>
<dbReference type="SUPFAM" id="SSF55469">
    <property type="entry name" value="FMN-dependent nitroreductase-like"/>
    <property type="match status" value="1"/>
</dbReference>
<evidence type="ECO:0000313" key="11">
    <source>
        <dbReference type="Proteomes" id="UP001595897"/>
    </source>
</evidence>
<keyword evidence="6 8" id="KW-0560">Oxidoreductase</keyword>
<dbReference type="Proteomes" id="UP001595897">
    <property type="component" value="Unassembled WGS sequence"/>
</dbReference>
<evidence type="ECO:0000256" key="6">
    <source>
        <dbReference type="ARBA" id="ARBA00023002"/>
    </source>
</evidence>
<dbReference type="CDD" id="cd02135">
    <property type="entry name" value="YdjA-like"/>
    <property type="match status" value="1"/>
</dbReference>
<name>A0ABV9LT42_9ALTE</name>
<keyword evidence="5 8" id="KW-0521">NADP</keyword>
<evidence type="ECO:0000313" key="10">
    <source>
        <dbReference type="EMBL" id="MFC4699666.1"/>
    </source>
</evidence>
<keyword evidence="11" id="KW-1185">Reference proteome</keyword>
<dbReference type="NCBIfam" id="NF008088">
    <property type="entry name" value="PRK10828.1"/>
    <property type="match status" value="1"/>
</dbReference>
<sequence>MQALDLLLNRSSQPRLQAPAPQGEHLQNILQSALRVPDHRSLSPWRFVVCTGNGLEKLGEIFEEAAIVNGAEAASVDRARQLPLRAPMVIVAICEHQQHDSVPWVEQVASTACAVQAMQMAAVAQGYQGIWRTGSYAQDETVKQAFNCKVEDEILGFLYLGTSPLKTMPKATKPVDDFVSYWK</sequence>
<keyword evidence="4 8" id="KW-0288">FMN</keyword>
<dbReference type="PANTHER" id="PTHR43821">
    <property type="entry name" value="NAD(P)H NITROREDUCTASE YDJA-RELATED"/>
    <property type="match status" value="1"/>
</dbReference>
<dbReference type="PIRSF" id="PIRSF000232">
    <property type="entry name" value="YdjA"/>
    <property type="match status" value="1"/>
</dbReference>
<evidence type="ECO:0000259" key="9">
    <source>
        <dbReference type="Pfam" id="PF00881"/>
    </source>
</evidence>
<dbReference type="Gene3D" id="3.40.109.10">
    <property type="entry name" value="NADH Oxidase"/>
    <property type="match status" value="1"/>
</dbReference>
<evidence type="ECO:0000256" key="7">
    <source>
        <dbReference type="ARBA" id="ARBA00023027"/>
    </source>
</evidence>
<comment type="similarity">
    <text evidence="2 8">Belongs to the nitroreductase family.</text>
</comment>
<reference evidence="11" key="1">
    <citation type="journal article" date="2019" name="Int. J. Syst. Evol. Microbiol.">
        <title>The Global Catalogue of Microorganisms (GCM) 10K type strain sequencing project: providing services to taxonomists for standard genome sequencing and annotation.</title>
        <authorList>
            <consortium name="The Broad Institute Genomics Platform"/>
            <consortium name="The Broad Institute Genome Sequencing Center for Infectious Disease"/>
            <person name="Wu L."/>
            <person name="Ma J."/>
        </authorList>
    </citation>
    <scope>NUCLEOTIDE SEQUENCE [LARGE SCALE GENOMIC DNA]</scope>
    <source>
        <strain evidence="11">KACC 12507</strain>
    </source>
</reference>
<dbReference type="EMBL" id="JBHSGU010000002">
    <property type="protein sequence ID" value="MFC4699666.1"/>
    <property type="molecule type" value="Genomic_DNA"/>
</dbReference>
<gene>
    <name evidence="10" type="ORF">ACFO4O_05785</name>
</gene>
<dbReference type="InterPro" id="IPR052530">
    <property type="entry name" value="NAD(P)H_nitroreductase"/>
</dbReference>
<accession>A0ABV9LT42</accession>
<dbReference type="EC" id="1.-.-.-" evidence="8"/>
<evidence type="ECO:0000256" key="3">
    <source>
        <dbReference type="ARBA" id="ARBA00022630"/>
    </source>
</evidence>
<keyword evidence="7 8" id="KW-0520">NAD</keyword>
<organism evidence="10 11">
    <name type="scientific">Glaciecola siphonariae</name>
    <dbReference type="NCBI Taxonomy" id="521012"/>
    <lineage>
        <taxon>Bacteria</taxon>
        <taxon>Pseudomonadati</taxon>
        <taxon>Pseudomonadota</taxon>
        <taxon>Gammaproteobacteria</taxon>
        <taxon>Alteromonadales</taxon>
        <taxon>Alteromonadaceae</taxon>
        <taxon>Glaciecola</taxon>
    </lineage>
</organism>
<feature type="domain" description="Nitroreductase" evidence="9">
    <location>
        <begin position="15"/>
        <end position="161"/>
    </location>
</feature>
<dbReference type="InterPro" id="IPR029479">
    <property type="entry name" value="Nitroreductase"/>
</dbReference>
<proteinExistence type="inferred from homology"/>
<keyword evidence="3 8" id="KW-0285">Flavoprotein</keyword>
<dbReference type="PANTHER" id="PTHR43821:SF1">
    <property type="entry name" value="NAD(P)H NITROREDUCTASE YDJA-RELATED"/>
    <property type="match status" value="1"/>
</dbReference>
<dbReference type="Pfam" id="PF00881">
    <property type="entry name" value="Nitroreductase"/>
    <property type="match status" value="1"/>
</dbReference>
<dbReference type="InterPro" id="IPR000415">
    <property type="entry name" value="Nitroreductase-like"/>
</dbReference>
<evidence type="ECO:0000256" key="5">
    <source>
        <dbReference type="ARBA" id="ARBA00022857"/>
    </source>
</evidence>
<evidence type="ECO:0000256" key="4">
    <source>
        <dbReference type="ARBA" id="ARBA00022643"/>
    </source>
</evidence>
<evidence type="ECO:0000256" key="1">
    <source>
        <dbReference type="ARBA" id="ARBA00001917"/>
    </source>
</evidence>
<comment type="caution">
    <text evidence="10">The sequence shown here is derived from an EMBL/GenBank/DDBJ whole genome shotgun (WGS) entry which is preliminary data.</text>
</comment>
<dbReference type="InterPro" id="IPR026021">
    <property type="entry name" value="YdjA-like"/>
</dbReference>